<dbReference type="GO" id="GO:0006508">
    <property type="term" value="P:proteolysis"/>
    <property type="evidence" value="ECO:0007669"/>
    <property type="project" value="UniProtKB-KW"/>
</dbReference>
<dbReference type="PANTHER" id="PTHR32282">
    <property type="entry name" value="BINDING PROTEIN TRANSPEPTIDASE, PUTATIVE-RELATED"/>
    <property type="match status" value="1"/>
</dbReference>
<evidence type="ECO:0000313" key="21">
    <source>
        <dbReference type="Proteomes" id="UP000289269"/>
    </source>
</evidence>
<dbReference type="GO" id="GO:0009252">
    <property type="term" value="P:peptidoglycan biosynthetic process"/>
    <property type="evidence" value="ECO:0007669"/>
    <property type="project" value="UniProtKB-KW"/>
</dbReference>
<evidence type="ECO:0000256" key="17">
    <source>
        <dbReference type="SAM" id="Phobius"/>
    </source>
</evidence>
<dbReference type="InterPro" id="IPR013783">
    <property type="entry name" value="Ig-like_fold"/>
</dbReference>
<evidence type="ECO:0000256" key="1">
    <source>
        <dbReference type="ARBA" id="ARBA00004236"/>
    </source>
</evidence>
<dbReference type="Gene3D" id="1.10.3810.10">
    <property type="entry name" value="Biosynthetic peptidoglycan transglycosylase-like"/>
    <property type="match status" value="1"/>
</dbReference>
<keyword evidence="11" id="KW-0573">Peptidoglycan synthesis</keyword>
<evidence type="ECO:0000256" key="9">
    <source>
        <dbReference type="ARBA" id="ARBA00022801"/>
    </source>
</evidence>
<evidence type="ECO:0000256" key="7">
    <source>
        <dbReference type="ARBA" id="ARBA00022676"/>
    </source>
</evidence>
<dbReference type="GO" id="GO:0071555">
    <property type="term" value="P:cell wall organization"/>
    <property type="evidence" value="ECO:0007669"/>
    <property type="project" value="UniProtKB-KW"/>
</dbReference>
<dbReference type="InterPro" id="IPR001264">
    <property type="entry name" value="Glyco_trans_51"/>
</dbReference>
<keyword evidence="13" id="KW-0511">Multifunctional enzyme</keyword>
<dbReference type="InterPro" id="IPR023346">
    <property type="entry name" value="Lysozyme-like_dom_sf"/>
</dbReference>
<keyword evidence="7" id="KW-0328">Glycosyltransferase</keyword>
<keyword evidence="8" id="KW-0808">Transferase</keyword>
<dbReference type="GO" id="GO:0008955">
    <property type="term" value="F:peptidoglycan glycosyltransferase activity"/>
    <property type="evidence" value="ECO:0007669"/>
    <property type="project" value="UniProtKB-EC"/>
</dbReference>
<keyword evidence="5" id="KW-0121">Carboxypeptidase</keyword>
<evidence type="ECO:0000259" key="18">
    <source>
        <dbReference type="Pfam" id="PF00905"/>
    </source>
</evidence>
<keyword evidence="4" id="KW-1003">Cell membrane</keyword>
<evidence type="ECO:0000256" key="5">
    <source>
        <dbReference type="ARBA" id="ARBA00022645"/>
    </source>
</evidence>
<dbReference type="InterPro" id="IPR012338">
    <property type="entry name" value="Beta-lactam/transpept-like"/>
</dbReference>
<comment type="catalytic activity">
    <reaction evidence="15">
        <text>Preferential cleavage: (Ac)2-L-Lys-D-Ala-|-D-Ala. Also transpeptidation of peptidyl-alanyl moieties that are N-acyl substituents of D-alanine.</text>
        <dbReference type="EC" id="3.4.16.4"/>
    </reaction>
</comment>
<feature type="domain" description="Penicillin-binding protein transpeptidase" evidence="18">
    <location>
        <begin position="401"/>
        <end position="680"/>
    </location>
</feature>
<evidence type="ECO:0000256" key="15">
    <source>
        <dbReference type="ARBA" id="ARBA00034000"/>
    </source>
</evidence>
<evidence type="ECO:0000256" key="16">
    <source>
        <dbReference type="ARBA" id="ARBA00049902"/>
    </source>
</evidence>
<dbReference type="GO" id="GO:0009002">
    <property type="term" value="F:serine-type D-Ala-D-Ala carboxypeptidase activity"/>
    <property type="evidence" value="ECO:0007669"/>
    <property type="project" value="UniProtKB-EC"/>
</dbReference>
<dbReference type="PANTHER" id="PTHR32282:SF11">
    <property type="entry name" value="PENICILLIN-BINDING PROTEIN 1B"/>
    <property type="match status" value="1"/>
</dbReference>
<comment type="catalytic activity">
    <reaction evidence="16">
        <text>[GlcNAc-(1-&gt;4)-Mur2Ac(oyl-L-Ala-gamma-D-Glu-L-Lys-D-Ala-D-Ala)](n)-di-trans,octa-cis-undecaprenyl diphosphate + beta-D-GlcNAc-(1-&gt;4)-Mur2Ac(oyl-L-Ala-gamma-D-Glu-L-Lys-D-Ala-D-Ala)-di-trans,octa-cis-undecaprenyl diphosphate = [GlcNAc-(1-&gt;4)-Mur2Ac(oyl-L-Ala-gamma-D-Glu-L-Lys-D-Ala-D-Ala)](n+1)-di-trans,octa-cis-undecaprenyl diphosphate + di-trans,octa-cis-undecaprenyl diphosphate + H(+)</text>
        <dbReference type="Rhea" id="RHEA:23708"/>
        <dbReference type="Rhea" id="RHEA-COMP:9602"/>
        <dbReference type="Rhea" id="RHEA-COMP:9603"/>
        <dbReference type="ChEBI" id="CHEBI:15378"/>
        <dbReference type="ChEBI" id="CHEBI:58405"/>
        <dbReference type="ChEBI" id="CHEBI:60033"/>
        <dbReference type="ChEBI" id="CHEBI:78435"/>
        <dbReference type="EC" id="2.4.99.28"/>
    </reaction>
</comment>
<dbReference type="Gene3D" id="3.40.710.10">
    <property type="entry name" value="DD-peptidase/beta-lactamase superfamily"/>
    <property type="match status" value="1"/>
</dbReference>
<dbReference type="AlphaFoldDB" id="A0A4Q0AIY2"/>
<keyword evidence="9" id="KW-0378">Hydrolase</keyword>
<evidence type="ECO:0000256" key="13">
    <source>
        <dbReference type="ARBA" id="ARBA00023268"/>
    </source>
</evidence>
<evidence type="ECO:0000256" key="12">
    <source>
        <dbReference type="ARBA" id="ARBA00023136"/>
    </source>
</evidence>
<comment type="caution">
    <text evidence="20">The sequence shown here is derived from an EMBL/GenBank/DDBJ whole genome shotgun (WGS) entry which is preliminary data.</text>
</comment>
<feature type="transmembrane region" description="Helical" evidence="17">
    <location>
        <begin position="75"/>
        <end position="94"/>
    </location>
</feature>
<evidence type="ECO:0000256" key="10">
    <source>
        <dbReference type="ARBA" id="ARBA00022960"/>
    </source>
</evidence>
<evidence type="ECO:0000259" key="19">
    <source>
        <dbReference type="Pfam" id="PF00912"/>
    </source>
</evidence>
<dbReference type="Pfam" id="PF00905">
    <property type="entry name" value="Transpeptidase"/>
    <property type="match status" value="1"/>
</dbReference>
<organism evidence="20 21">
    <name type="scientific">Candidatus Chaera renei</name>
    <dbReference type="NCBI Taxonomy" id="2506947"/>
    <lineage>
        <taxon>Bacteria</taxon>
        <taxon>Candidatus Saccharimonadota</taxon>
        <taxon>Candidatus Saccharimonadia</taxon>
        <taxon>Candidatus Saccharimonadales</taxon>
        <taxon>Candidatus Saccharimonadaceae</taxon>
        <taxon>Candidatus Chaera</taxon>
    </lineage>
</organism>
<gene>
    <name evidence="20" type="ORF">EOT04_02270</name>
</gene>
<dbReference type="FunFam" id="1.10.3810.10:FF:000001">
    <property type="entry name" value="Penicillin-binding protein 1A"/>
    <property type="match status" value="1"/>
</dbReference>
<dbReference type="Pfam" id="PF00912">
    <property type="entry name" value="Transgly"/>
    <property type="match status" value="1"/>
</dbReference>
<comment type="similarity">
    <text evidence="3">In the N-terminal section; belongs to the glycosyltransferase 51 family.</text>
</comment>
<keyword evidence="17" id="KW-1133">Transmembrane helix</keyword>
<keyword evidence="12 17" id="KW-0472">Membrane</keyword>
<proteinExistence type="inferred from homology"/>
<keyword evidence="14" id="KW-0961">Cell wall biogenesis/degradation</keyword>
<evidence type="ECO:0000256" key="8">
    <source>
        <dbReference type="ARBA" id="ARBA00022679"/>
    </source>
</evidence>
<accession>A0A4Q0AIY2</accession>
<name>A0A4Q0AIY2_9BACT</name>
<keyword evidence="10" id="KW-0133">Cell shape</keyword>
<dbReference type="InterPro" id="IPR036950">
    <property type="entry name" value="PBP_transglycosylase"/>
</dbReference>
<dbReference type="Proteomes" id="UP000289269">
    <property type="component" value="Unassembled WGS sequence"/>
</dbReference>
<dbReference type="SUPFAM" id="SSF56601">
    <property type="entry name" value="beta-lactamase/transpeptidase-like"/>
    <property type="match status" value="1"/>
</dbReference>
<evidence type="ECO:0000313" key="20">
    <source>
        <dbReference type="EMBL" id="RWZ79065.1"/>
    </source>
</evidence>
<keyword evidence="21" id="KW-1185">Reference proteome</keyword>
<sequence length="894" mass="98226">MLKKFRARRNQQGLSVYSNLSARRRVRRDKASRRRAEYLAKLPKHPVRRFFYRLHPRRVAAFWFSREGAIMALKLAGISALLLFVMVGALFALFRRELDAIRPGEINKRVQTTVTTYYDRNGVLLWEDKGDSTYKLVVKSDEISNYMKQATVAIEDKDFYHHRGISPSGIVRAAINNFTGGSTQGGSTLTQQLVKQVFFADQASQRGLNGIPRKIKEAILAIEVERMYNKDQILTLYLNESPYGGRRNGVESAAQTYFGKPAKDLTLPEAALIASIPQQPTLYNPYNTEGNKALIERQRIVLDKMAEQGYITKQQAEDAKKVPILDSLRPESSAYQNIKAPHFIQMVRQQLIDKLGSTTVGRGGLIVKTTLDWRAQQIVESAVDKLFKTSLPRTAGFDNSAVTVIDVPTGQVLALMGSRDYNYPGYGAYNAAISYLQPGSSIKPFVYANLFKGNYGAGSVLRDEPINQIYGAPLNNFDNKFKGDMTIREALAQSRNIPAVKAMYITGRDSALRTIHDVGDLSYCTDGKDAQVGLAAAIGGCGLKQIEHANSFATLARGGIYKPVSTILEVKNAQGQVLQQWKDEGKRVLDPQIPYILNSILSDDAARAPSFGFGASGLNVPGVKTATKTGTSNLGNRSKDLWMNSYTPRVVTSIWVGNHDSRPMNNALSSIVGPTINNIMGPLHLQIFQKDGSWKPGEWFQQPPGIQRLTVAGRTDLFPSWYNKPQSSGISMAFDTVSKKKATSCTPPRAIKTVTVEKYTDPVTKRDTFIAPDGFDPLADDTLHQCSDLKPFVSDVQIAHGSGDKYTITAAVNQGTNQLQSIEFRVDNQLIATVPAGSSGNYTADYSVSSSGKHTVTITVIDQALYDGSATKDFDFQAAPSTNGGRGGLGPPLP</sequence>
<feature type="domain" description="Glycosyl transferase family 51" evidence="19">
    <location>
        <begin position="132"/>
        <end position="305"/>
    </location>
</feature>
<dbReference type="GO" id="GO:0005886">
    <property type="term" value="C:plasma membrane"/>
    <property type="evidence" value="ECO:0007669"/>
    <property type="project" value="UniProtKB-SubCell"/>
</dbReference>
<dbReference type="EMBL" id="SCKW01000020">
    <property type="protein sequence ID" value="RWZ79065.1"/>
    <property type="molecule type" value="Genomic_DNA"/>
</dbReference>
<keyword evidence="6" id="KW-0645">Protease</keyword>
<comment type="subcellular location">
    <subcellularLocation>
        <location evidence="1">Cell membrane</location>
    </subcellularLocation>
</comment>
<comment type="similarity">
    <text evidence="2">In the C-terminal section; belongs to the transpeptidase family.</text>
</comment>
<evidence type="ECO:0000256" key="6">
    <source>
        <dbReference type="ARBA" id="ARBA00022670"/>
    </source>
</evidence>
<dbReference type="GO" id="GO:0008658">
    <property type="term" value="F:penicillin binding"/>
    <property type="evidence" value="ECO:0007669"/>
    <property type="project" value="InterPro"/>
</dbReference>
<evidence type="ECO:0000256" key="2">
    <source>
        <dbReference type="ARBA" id="ARBA00007090"/>
    </source>
</evidence>
<keyword evidence="17" id="KW-0812">Transmembrane</keyword>
<dbReference type="InterPro" id="IPR050396">
    <property type="entry name" value="Glycosyltr_51/Transpeptidase"/>
</dbReference>
<evidence type="ECO:0000256" key="11">
    <source>
        <dbReference type="ARBA" id="ARBA00022984"/>
    </source>
</evidence>
<evidence type="ECO:0000256" key="14">
    <source>
        <dbReference type="ARBA" id="ARBA00023316"/>
    </source>
</evidence>
<dbReference type="GO" id="GO:0030288">
    <property type="term" value="C:outer membrane-bounded periplasmic space"/>
    <property type="evidence" value="ECO:0007669"/>
    <property type="project" value="TreeGrafter"/>
</dbReference>
<dbReference type="InterPro" id="IPR001460">
    <property type="entry name" value="PCN-bd_Tpept"/>
</dbReference>
<evidence type="ECO:0000256" key="4">
    <source>
        <dbReference type="ARBA" id="ARBA00022475"/>
    </source>
</evidence>
<dbReference type="Gene3D" id="2.60.40.10">
    <property type="entry name" value="Immunoglobulins"/>
    <property type="match status" value="1"/>
</dbReference>
<evidence type="ECO:0000256" key="3">
    <source>
        <dbReference type="ARBA" id="ARBA00007739"/>
    </source>
</evidence>
<dbReference type="SUPFAM" id="SSF53955">
    <property type="entry name" value="Lysozyme-like"/>
    <property type="match status" value="1"/>
</dbReference>
<reference evidence="20" key="1">
    <citation type="submission" date="2019-01" db="EMBL/GenBank/DDBJ databases">
        <title>Genomic signatures and co-occurrence patterns of the ultra-small Saccharimodia (Patescibacteria phylum) suggest a symbiotic lifestyle.</title>
        <authorList>
            <person name="Lemos L."/>
            <person name="Medeiros J."/>
            <person name="Andreote F."/>
            <person name="Fernandes G."/>
            <person name="Varani A."/>
            <person name="Oliveira G."/>
            <person name="Pylro V."/>
        </authorList>
    </citation>
    <scope>NUCLEOTIDE SEQUENCE [LARGE SCALE GENOMIC DNA]</scope>
    <source>
        <strain evidence="20">AMD01</strain>
    </source>
</reference>
<protein>
    <submittedName>
        <fullName evidence="20">Uncharacterized protein</fullName>
    </submittedName>
</protein>
<dbReference type="GO" id="GO:0008360">
    <property type="term" value="P:regulation of cell shape"/>
    <property type="evidence" value="ECO:0007669"/>
    <property type="project" value="UniProtKB-KW"/>
</dbReference>